<accession>A0A3B0U2T2</accession>
<dbReference type="InterPro" id="IPR010275">
    <property type="entry name" value="MepK"/>
</dbReference>
<keyword evidence="4" id="KW-0479">Metal-binding</keyword>
<evidence type="ECO:0000256" key="6">
    <source>
        <dbReference type="ARBA" id="ARBA00022801"/>
    </source>
</evidence>
<dbReference type="GO" id="GO:0006508">
    <property type="term" value="P:proteolysis"/>
    <property type="evidence" value="ECO:0007669"/>
    <property type="project" value="UniProtKB-KW"/>
</dbReference>
<gene>
    <name evidence="12" type="ORF">MNBD_ALPHA11-943</name>
</gene>
<dbReference type="SUPFAM" id="SSF55166">
    <property type="entry name" value="Hedgehog/DD-peptidase"/>
    <property type="match status" value="1"/>
</dbReference>
<evidence type="ECO:0000256" key="5">
    <source>
        <dbReference type="ARBA" id="ARBA00022729"/>
    </source>
</evidence>
<evidence type="ECO:0000256" key="1">
    <source>
        <dbReference type="ARBA" id="ARBA00001947"/>
    </source>
</evidence>
<evidence type="ECO:0000256" key="11">
    <source>
        <dbReference type="ARBA" id="ARBA00093666"/>
    </source>
</evidence>
<dbReference type="Gene3D" id="3.30.1380.10">
    <property type="match status" value="1"/>
</dbReference>
<evidence type="ECO:0000256" key="3">
    <source>
        <dbReference type="ARBA" id="ARBA00022670"/>
    </source>
</evidence>
<evidence type="ECO:0000256" key="2">
    <source>
        <dbReference type="ARBA" id="ARBA00004776"/>
    </source>
</evidence>
<keyword evidence="9" id="KW-0961">Cell wall biogenesis/degradation</keyword>
<keyword evidence="3" id="KW-0645">Protease</keyword>
<proteinExistence type="inferred from homology"/>
<keyword evidence="7" id="KW-0862">Zinc</keyword>
<name>A0A3B0U2T2_9ZZZZ</name>
<dbReference type="Pfam" id="PF05951">
    <property type="entry name" value="Peptidase_M15_2"/>
    <property type="match status" value="1"/>
</dbReference>
<dbReference type="GO" id="GO:0071555">
    <property type="term" value="P:cell wall organization"/>
    <property type="evidence" value="ECO:0007669"/>
    <property type="project" value="UniProtKB-KW"/>
</dbReference>
<keyword evidence="6" id="KW-0378">Hydrolase</keyword>
<evidence type="ECO:0000256" key="4">
    <source>
        <dbReference type="ARBA" id="ARBA00022723"/>
    </source>
</evidence>
<dbReference type="PANTHER" id="PTHR37425:SF1">
    <property type="entry name" value="OUTER MEMBRANE PROTEIN"/>
    <property type="match status" value="1"/>
</dbReference>
<dbReference type="AlphaFoldDB" id="A0A3B0U2T2"/>
<reference evidence="12" key="1">
    <citation type="submission" date="2018-06" db="EMBL/GenBank/DDBJ databases">
        <authorList>
            <person name="Zhirakovskaya E."/>
        </authorList>
    </citation>
    <scope>NUCLEOTIDE SEQUENCE</scope>
</reference>
<evidence type="ECO:0000256" key="8">
    <source>
        <dbReference type="ARBA" id="ARBA00023049"/>
    </source>
</evidence>
<evidence type="ECO:0000256" key="7">
    <source>
        <dbReference type="ARBA" id="ARBA00022833"/>
    </source>
</evidence>
<protein>
    <recommendedName>
        <fullName evidence="11">Murein endopeptidase K</fullName>
    </recommendedName>
</protein>
<evidence type="ECO:0000256" key="10">
    <source>
        <dbReference type="ARBA" id="ARBA00093448"/>
    </source>
</evidence>
<comment type="similarity">
    <text evidence="10">Belongs to the peptidase M15 family.</text>
</comment>
<organism evidence="12">
    <name type="scientific">hydrothermal vent metagenome</name>
    <dbReference type="NCBI Taxonomy" id="652676"/>
    <lineage>
        <taxon>unclassified sequences</taxon>
        <taxon>metagenomes</taxon>
        <taxon>ecological metagenomes</taxon>
    </lineage>
</organism>
<feature type="non-terminal residue" evidence="12">
    <location>
        <position position="546"/>
    </location>
</feature>
<dbReference type="InterPro" id="IPR009045">
    <property type="entry name" value="Zn_M74/Hedgehog-like"/>
</dbReference>
<dbReference type="GO" id="GO:0008237">
    <property type="term" value="F:metallopeptidase activity"/>
    <property type="evidence" value="ECO:0007669"/>
    <property type="project" value="UniProtKB-KW"/>
</dbReference>
<keyword evidence="8" id="KW-0482">Metalloprotease</keyword>
<evidence type="ECO:0000256" key="9">
    <source>
        <dbReference type="ARBA" id="ARBA00023316"/>
    </source>
</evidence>
<sequence length="546" mass="59183">MNFKNKKLVKTFSRHLLAVIVALASLLPSISLFPLNAAPGERALNLYFVQTNERQQITFRKNGRYVQSGLKEMNNFLRDWRRNEPTDMDPALFDLLWKVYQDVGATEPITIVSAYRSPQTNEMLRSRSRGVAKNSQHTKGSAIDFYIKGVPIAKLREAAMRLQVGGVGYYPNSRNPFVHLDTAGVRAWPRMTRAQLQRLFPDGRTLHIPTNGVPISAEGRRYATAEWDRCKSVPCVGSNSIISPNSDRSNGAGNDSGSGRTLLDLFFGTNKEADEATPTIIASNTTAPTDVHAQTPTRLAVTTVPVPATSPSPAPRAEFLNYRSPGVIPVPALMNASRANANAPDDANLQTGSIAVAALPPANIPPSPEPIAPPALNSNLLAAYAPITEPEPDAQRALQMLIERRTNETSAQSASTLSPVLRGSISTASLGPVSISPPTTPPHNDNDQPGAAISEFDRFFDNTFNAVANARPAANQQNNIALSVLAGTNRATPLMDNSIPMRNIQFYAPDLEHVGDTLVMQTQIANADFAIMFEPDEADFDPATEL</sequence>
<comment type="cofactor">
    <cofactor evidence="1">
        <name>Zn(2+)</name>
        <dbReference type="ChEBI" id="CHEBI:29105"/>
    </cofactor>
</comment>
<dbReference type="CDD" id="cd14844">
    <property type="entry name" value="Zn-DD-carboxypeptidase_like"/>
    <property type="match status" value="1"/>
</dbReference>
<evidence type="ECO:0000313" key="12">
    <source>
        <dbReference type="EMBL" id="VAW20912.1"/>
    </source>
</evidence>
<dbReference type="GO" id="GO:0046872">
    <property type="term" value="F:metal ion binding"/>
    <property type="evidence" value="ECO:0007669"/>
    <property type="project" value="UniProtKB-KW"/>
</dbReference>
<comment type="pathway">
    <text evidence="2">Cell wall biogenesis; cell wall polysaccharide biosynthesis.</text>
</comment>
<dbReference type="PANTHER" id="PTHR37425">
    <property type="match status" value="1"/>
</dbReference>
<dbReference type="EMBL" id="UOEQ01000310">
    <property type="protein sequence ID" value="VAW20912.1"/>
    <property type="molecule type" value="Genomic_DNA"/>
</dbReference>
<keyword evidence="5" id="KW-0732">Signal</keyword>